<dbReference type="Proteomes" id="UP000192578">
    <property type="component" value="Unassembled WGS sequence"/>
</dbReference>
<name>A0A1W0WH62_HYPEX</name>
<gene>
    <name evidence="3" type="ORF">BV898_11261</name>
</gene>
<feature type="chain" id="PRO_5013297601" evidence="1">
    <location>
        <begin position="20"/>
        <end position="564"/>
    </location>
</feature>
<dbReference type="InterPro" id="IPR029058">
    <property type="entry name" value="AB_hydrolase_fold"/>
</dbReference>
<dbReference type="AlphaFoldDB" id="A0A1W0WH62"/>
<feature type="domain" description="Carboxylesterase type B" evidence="2">
    <location>
        <begin position="68"/>
        <end position="538"/>
    </location>
</feature>
<organism evidence="3 4">
    <name type="scientific">Hypsibius exemplaris</name>
    <name type="common">Freshwater tardigrade</name>
    <dbReference type="NCBI Taxonomy" id="2072580"/>
    <lineage>
        <taxon>Eukaryota</taxon>
        <taxon>Metazoa</taxon>
        <taxon>Ecdysozoa</taxon>
        <taxon>Tardigrada</taxon>
        <taxon>Eutardigrada</taxon>
        <taxon>Parachela</taxon>
        <taxon>Hypsibioidea</taxon>
        <taxon>Hypsibiidae</taxon>
        <taxon>Hypsibius</taxon>
    </lineage>
</organism>
<dbReference type="PROSITE" id="PS00941">
    <property type="entry name" value="CARBOXYLESTERASE_B_2"/>
    <property type="match status" value="1"/>
</dbReference>
<sequence>MKFLLLCTFIAASSVFASSADPSPSPKADKAVTERLFKGIAKLDGAGDRPDLQLQGEQYWQDESGDTRGFAYYGYKYGKAGRFEEPVANADFGYLTNADRPKLGAACPQSSIQIPGLTFFSRNLTMNEDCLFLDVYVPPVKKDQEKACPVLFFIYGGGFKVGDKDLYNASILARAVDAVVVVANYRVSAFGFLSTGDEAARGNWAIADLKLALNWTLNNIAAFNGDPAKITLFGESAGAALTSALMLDDKVRAQVFAAVAMSGTMVNSWAVRQDPKKGTNLLGQALECPIDTSAGVIACLKNRTVEQILNASHHVLEKAGMVMHYAPVIDGHHIPKAPAQIIRDRGTSPSTGRVGTFISGYLREDSAFFLLLTPHLLNATFNITIVNQLLLGYPIANGAAACPQALPGNLQLIHEFYGITEATSPEDLRQLYYKISTHAMFGVGSIDESKLYSAHPGSTDQLYLISVDSNYRDLGAFHFLDILHLFRGKFDVLLKEKMNDAFTQAMHQFFRQVAYDGRADGPSFGNDGNYLELNEQAKWVPKKQDFAPLLAFWRGLAEKPCPTA</sequence>
<evidence type="ECO:0000259" key="2">
    <source>
        <dbReference type="Pfam" id="PF00135"/>
    </source>
</evidence>
<dbReference type="EMBL" id="MTYJ01000103">
    <property type="protein sequence ID" value="OQV14540.1"/>
    <property type="molecule type" value="Genomic_DNA"/>
</dbReference>
<evidence type="ECO:0000313" key="4">
    <source>
        <dbReference type="Proteomes" id="UP000192578"/>
    </source>
</evidence>
<keyword evidence="4" id="KW-1185">Reference proteome</keyword>
<dbReference type="InterPro" id="IPR019819">
    <property type="entry name" value="Carboxylesterase_B_CS"/>
</dbReference>
<evidence type="ECO:0000313" key="3">
    <source>
        <dbReference type="EMBL" id="OQV14540.1"/>
    </source>
</evidence>
<dbReference type="OrthoDB" id="408631at2759"/>
<reference evidence="4" key="1">
    <citation type="submission" date="2017-01" db="EMBL/GenBank/DDBJ databases">
        <title>Comparative genomics of anhydrobiosis in the tardigrade Hypsibius dujardini.</title>
        <authorList>
            <person name="Yoshida Y."/>
            <person name="Koutsovoulos G."/>
            <person name="Laetsch D."/>
            <person name="Stevens L."/>
            <person name="Kumar S."/>
            <person name="Horikawa D."/>
            <person name="Ishino K."/>
            <person name="Komine S."/>
            <person name="Tomita M."/>
            <person name="Blaxter M."/>
            <person name="Arakawa K."/>
        </authorList>
    </citation>
    <scope>NUCLEOTIDE SEQUENCE [LARGE SCALE GENOMIC DNA]</scope>
    <source>
        <strain evidence="4">Z151</strain>
    </source>
</reference>
<protein>
    <submittedName>
        <fullName evidence="3">Neuroligin-4, X-linked</fullName>
    </submittedName>
</protein>
<dbReference type="SUPFAM" id="SSF53474">
    <property type="entry name" value="alpha/beta-Hydrolases"/>
    <property type="match status" value="1"/>
</dbReference>
<dbReference type="InterPro" id="IPR002018">
    <property type="entry name" value="CarbesteraseB"/>
</dbReference>
<dbReference type="InterPro" id="IPR050309">
    <property type="entry name" value="Type-B_Carboxylest/Lipase"/>
</dbReference>
<dbReference type="Gene3D" id="3.40.50.1820">
    <property type="entry name" value="alpha/beta hydrolase"/>
    <property type="match status" value="1"/>
</dbReference>
<feature type="signal peptide" evidence="1">
    <location>
        <begin position="1"/>
        <end position="19"/>
    </location>
</feature>
<comment type="caution">
    <text evidence="3">The sequence shown here is derived from an EMBL/GenBank/DDBJ whole genome shotgun (WGS) entry which is preliminary data.</text>
</comment>
<evidence type="ECO:0000256" key="1">
    <source>
        <dbReference type="SAM" id="SignalP"/>
    </source>
</evidence>
<dbReference type="PANTHER" id="PTHR11559">
    <property type="entry name" value="CARBOXYLESTERASE"/>
    <property type="match status" value="1"/>
</dbReference>
<accession>A0A1W0WH62</accession>
<proteinExistence type="predicted"/>
<keyword evidence="1" id="KW-0732">Signal</keyword>
<dbReference type="Pfam" id="PF00135">
    <property type="entry name" value="COesterase"/>
    <property type="match status" value="1"/>
</dbReference>